<dbReference type="Proteomes" id="UP000092024">
    <property type="component" value="Unassembled WGS sequence"/>
</dbReference>
<comment type="similarity">
    <text evidence="1">Belongs to the low molecular weight phosphotyrosine protein phosphatase family.</text>
</comment>
<dbReference type="EC" id="3.1.3.48" evidence="2"/>
<dbReference type="InterPro" id="IPR017867">
    <property type="entry name" value="Tyr_phospatase_low_mol_wt"/>
</dbReference>
<evidence type="ECO:0000259" key="7">
    <source>
        <dbReference type="SMART" id="SM00226"/>
    </source>
</evidence>
<feature type="active site" description="Proton donor" evidence="6">
    <location>
        <position position="137"/>
    </location>
</feature>
<feature type="active site" evidence="6">
    <location>
        <position position="17"/>
    </location>
</feature>
<dbReference type="EMBL" id="LYPA01000042">
    <property type="protein sequence ID" value="OBR66971.1"/>
    <property type="molecule type" value="Genomic_DNA"/>
</dbReference>
<feature type="active site" description="Nucleophile" evidence="6">
    <location>
        <position position="11"/>
    </location>
</feature>
<dbReference type="PANTHER" id="PTHR11717:SF7">
    <property type="entry name" value="LOW MOLECULAR WEIGHT PHOSPHOTYROSINE PROTEIN PHOSPHATASE"/>
    <property type="match status" value="1"/>
</dbReference>
<dbReference type="PRINTS" id="PR00719">
    <property type="entry name" value="LMWPTPASE"/>
</dbReference>
<gene>
    <name evidence="8" type="ORF">A7K91_21845</name>
</gene>
<dbReference type="AlphaFoldDB" id="A0A1A5YMY3"/>
<comment type="caution">
    <text evidence="8">The sequence shown here is derived from an EMBL/GenBank/DDBJ whole genome shotgun (WGS) entry which is preliminary data.</text>
</comment>
<dbReference type="PANTHER" id="PTHR11717">
    <property type="entry name" value="LOW MOLECULAR WEIGHT PROTEIN TYROSINE PHOSPHATASE"/>
    <property type="match status" value="1"/>
</dbReference>
<dbReference type="InterPro" id="IPR050438">
    <property type="entry name" value="LMW_PTPase"/>
</dbReference>
<dbReference type="InterPro" id="IPR023485">
    <property type="entry name" value="Ptyr_pPase"/>
</dbReference>
<keyword evidence="4" id="KW-0904">Protein phosphatase</keyword>
<dbReference type="GO" id="GO:0004725">
    <property type="term" value="F:protein tyrosine phosphatase activity"/>
    <property type="evidence" value="ECO:0007669"/>
    <property type="project" value="UniProtKB-EC"/>
</dbReference>
<dbReference type="Gene3D" id="3.40.50.2300">
    <property type="match status" value="1"/>
</dbReference>
<evidence type="ECO:0000313" key="8">
    <source>
        <dbReference type="EMBL" id="OBR66971.1"/>
    </source>
</evidence>
<keyword evidence="9" id="KW-1185">Reference proteome</keyword>
<evidence type="ECO:0000256" key="3">
    <source>
        <dbReference type="ARBA" id="ARBA00022801"/>
    </source>
</evidence>
<sequence>MEKKARILFVCLGNICRSPMAEAVMRHEVAKAGLNGAVEVDSAGTGDWHLGKPPHEGTRQVLEQHGISYEGMAARQVKRNDYDQFHYIVCMDGKNYGDVRKLFGIGGVHDGAGEKAWPKVLTFMSLMPDRGLEDVPDPYYTGNFDFVYELVEEGCEALLHKVKSDLGLA</sequence>
<evidence type="ECO:0000256" key="1">
    <source>
        <dbReference type="ARBA" id="ARBA00011063"/>
    </source>
</evidence>
<dbReference type="SMART" id="SM00226">
    <property type="entry name" value="LMWPc"/>
    <property type="match status" value="1"/>
</dbReference>
<proteinExistence type="inferred from homology"/>
<name>A0A1A5YMY3_9BACL</name>
<dbReference type="STRING" id="1844972.A7K91_21845"/>
<reference evidence="8 9" key="1">
    <citation type="submission" date="2016-05" db="EMBL/GenBank/DDBJ databases">
        <title>Paenibacillus oryzae. sp. nov., isolated from the rice root.</title>
        <authorList>
            <person name="Zhang J."/>
            <person name="Zhang X."/>
        </authorList>
    </citation>
    <scope>NUCLEOTIDE SEQUENCE [LARGE SCALE GENOMIC DNA]</scope>
    <source>
        <strain evidence="8 9">1DrF-4</strain>
    </source>
</reference>
<dbReference type="InterPro" id="IPR036196">
    <property type="entry name" value="Ptyr_pPase_sf"/>
</dbReference>
<evidence type="ECO:0000256" key="4">
    <source>
        <dbReference type="ARBA" id="ARBA00022912"/>
    </source>
</evidence>
<protein>
    <recommendedName>
        <fullName evidence="2">protein-tyrosine-phosphatase</fullName>
        <ecNumber evidence="2">3.1.3.48</ecNumber>
    </recommendedName>
</protein>
<dbReference type="RefSeq" id="WP_068680967.1">
    <property type="nucleotide sequence ID" value="NZ_LYPA01000042.1"/>
</dbReference>
<dbReference type="OrthoDB" id="9784339at2"/>
<accession>A0A1A5YMY3</accession>
<evidence type="ECO:0000256" key="5">
    <source>
        <dbReference type="ARBA" id="ARBA00051722"/>
    </source>
</evidence>
<dbReference type="Pfam" id="PF01451">
    <property type="entry name" value="LMWPc"/>
    <property type="match status" value="1"/>
</dbReference>
<organism evidence="8 9">
    <name type="scientific">Paenibacillus oryzae</name>
    <dbReference type="NCBI Taxonomy" id="1844972"/>
    <lineage>
        <taxon>Bacteria</taxon>
        <taxon>Bacillati</taxon>
        <taxon>Bacillota</taxon>
        <taxon>Bacilli</taxon>
        <taxon>Bacillales</taxon>
        <taxon>Paenibacillaceae</taxon>
        <taxon>Paenibacillus</taxon>
    </lineage>
</organism>
<dbReference type="FunFam" id="3.40.50.2300:FF:000113">
    <property type="entry name" value="Low molecular weight protein-tyrosine-phosphatase"/>
    <property type="match status" value="1"/>
</dbReference>
<dbReference type="CDD" id="cd16343">
    <property type="entry name" value="LMWPTP"/>
    <property type="match status" value="1"/>
</dbReference>
<feature type="domain" description="Phosphotyrosine protein phosphatase I" evidence="7">
    <location>
        <begin position="5"/>
        <end position="161"/>
    </location>
</feature>
<comment type="catalytic activity">
    <reaction evidence="5">
        <text>O-phospho-L-tyrosyl-[protein] + H2O = L-tyrosyl-[protein] + phosphate</text>
        <dbReference type="Rhea" id="RHEA:10684"/>
        <dbReference type="Rhea" id="RHEA-COMP:10136"/>
        <dbReference type="Rhea" id="RHEA-COMP:20101"/>
        <dbReference type="ChEBI" id="CHEBI:15377"/>
        <dbReference type="ChEBI" id="CHEBI:43474"/>
        <dbReference type="ChEBI" id="CHEBI:46858"/>
        <dbReference type="ChEBI" id="CHEBI:61978"/>
        <dbReference type="EC" id="3.1.3.48"/>
    </reaction>
</comment>
<dbReference type="SUPFAM" id="SSF52788">
    <property type="entry name" value="Phosphotyrosine protein phosphatases I"/>
    <property type="match status" value="1"/>
</dbReference>
<evidence type="ECO:0000256" key="6">
    <source>
        <dbReference type="PIRSR" id="PIRSR617867-1"/>
    </source>
</evidence>
<evidence type="ECO:0000256" key="2">
    <source>
        <dbReference type="ARBA" id="ARBA00013064"/>
    </source>
</evidence>
<keyword evidence="3" id="KW-0378">Hydrolase</keyword>
<evidence type="ECO:0000313" key="9">
    <source>
        <dbReference type="Proteomes" id="UP000092024"/>
    </source>
</evidence>